<dbReference type="InterPro" id="IPR013857">
    <property type="entry name" value="NADH-UbQ_OxRdtase-assoc_prot30"/>
</dbReference>
<dbReference type="STRING" id="550540.Fbal_3663"/>
<dbReference type="PANTHER" id="PTHR13194">
    <property type="entry name" value="COMPLEX I INTERMEDIATE-ASSOCIATED PROTEIN 30"/>
    <property type="match status" value="1"/>
</dbReference>
<gene>
    <name evidence="3" type="ordered locus">Fbal_3663</name>
</gene>
<proteinExistence type="inferred from homology"/>
<dbReference type="EMBL" id="CP002209">
    <property type="protein sequence ID" value="ADN77859.1"/>
    <property type="molecule type" value="Genomic_DNA"/>
</dbReference>
<dbReference type="HOGENOM" id="CLU_059028_5_0_6"/>
<dbReference type="KEGG" id="fbl:Fbal_3663"/>
<dbReference type="PANTHER" id="PTHR13194:SF19">
    <property type="entry name" value="NAD(P)-BINDING ROSSMANN-FOLD SUPERFAMILY PROTEIN"/>
    <property type="match status" value="1"/>
</dbReference>
<keyword evidence="3" id="KW-0830">Ubiquinone</keyword>
<dbReference type="SUPFAM" id="SSF49785">
    <property type="entry name" value="Galactose-binding domain-like"/>
    <property type="match status" value="1"/>
</dbReference>
<dbReference type="eggNOG" id="COG0702">
    <property type="taxonomic scope" value="Bacteria"/>
</dbReference>
<evidence type="ECO:0000313" key="3">
    <source>
        <dbReference type="EMBL" id="ADN77859.1"/>
    </source>
</evidence>
<dbReference type="RefSeq" id="WP_013347164.1">
    <property type="nucleotide sequence ID" value="NC_014541.1"/>
</dbReference>
<sequence>MWQLDLQEVAPWLAVNDGVMGGISQARYRRIEEGARFEGEVSLAYGGGFASIRRPVRLPLKMVALSLRVRGDGQRYQLRLRTHGGFDGVVYAAGFDTVAGQWQTLRFTLDDFQATYRGRPVPSAPALDWQDVQQLGLLIADKQAGPFTLDLASLTALQE</sequence>
<dbReference type="GeneID" id="67183867"/>
<name>E1SQ88_FERBD</name>
<protein>
    <submittedName>
        <fullName evidence="3">NADH:ubiquinone oxidoreductase complex I intermediate-associated protein 30</fullName>
    </submittedName>
</protein>
<accession>E1SQ88</accession>
<evidence type="ECO:0000256" key="1">
    <source>
        <dbReference type="ARBA" id="ARBA00007884"/>
    </source>
</evidence>
<comment type="similarity">
    <text evidence="1">Belongs to the CIA30 family.</text>
</comment>
<dbReference type="AlphaFoldDB" id="E1SQ88"/>
<evidence type="ECO:0000313" key="4">
    <source>
        <dbReference type="Proteomes" id="UP000006683"/>
    </source>
</evidence>
<evidence type="ECO:0000259" key="2">
    <source>
        <dbReference type="Pfam" id="PF08547"/>
    </source>
</evidence>
<reference evidence="3 4" key="1">
    <citation type="journal article" date="2010" name="Stand. Genomic Sci.">
        <title>Complete genome sequence of Ferrimonas balearica type strain (PAT).</title>
        <authorList>
            <person name="Nolan M."/>
            <person name="Sikorski J."/>
            <person name="Davenport K."/>
            <person name="Lucas S."/>
            <person name="Glavina Del Rio T."/>
            <person name="Tice H."/>
            <person name="Cheng J."/>
            <person name="Goodwin L."/>
            <person name="Pitluck S."/>
            <person name="Liolios K."/>
            <person name="Ivanova N."/>
            <person name="Mavromatis K."/>
            <person name="Ovchinnikova G."/>
            <person name="Pati A."/>
            <person name="Chen A."/>
            <person name="Palaniappan K."/>
            <person name="Land M."/>
            <person name="Hauser L."/>
            <person name="Chang Y."/>
            <person name="Jeffries C."/>
            <person name="Tapia R."/>
            <person name="Brettin T."/>
            <person name="Detter J."/>
            <person name="Han C."/>
            <person name="Yasawong M."/>
            <person name="Rohde M."/>
            <person name="Tindall B."/>
            <person name="Goker M."/>
            <person name="Woyke T."/>
            <person name="Bristow J."/>
            <person name="Eisen J."/>
            <person name="Markowitz V."/>
            <person name="Hugenholtz P."/>
            <person name="Kyrpides N."/>
            <person name="Klenk H."/>
            <person name="Lapidus A."/>
        </authorList>
    </citation>
    <scope>NUCLEOTIDE SEQUENCE [LARGE SCALE GENOMIC DNA]</scope>
    <source>
        <strain evidence="4">DSM 9799 / CCM 4581 / KCTC 23876 / PAT</strain>
    </source>
</reference>
<dbReference type="Pfam" id="PF08547">
    <property type="entry name" value="CIA30"/>
    <property type="match status" value="1"/>
</dbReference>
<dbReference type="OrthoDB" id="442188at2"/>
<dbReference type="InterPro" id="IPR039131">
    <property type="entry name" value="NDUFAF1"/>
</dbReference>
<keyword evidence="4" id="KW-1185">Reference proteome</keyword>
<organism evidence="3 4">
    <name type="scientific">Ferrimonas balearica (strain DSM 9799 / CCM 4581 / KCTC 23876 / PAT)</name>
    <dbReference type="NCBI Taxonomy" id="550540"/>
    <lineage>
        <taxon>Bacteria</taxon>
        <taxon>Pseudomonadati</taxon>
        <taxon>Pseudomonadota</taxon>
        <taxon>Gammaproteobacteria</taxon>
        <taxon>Alteromonadales</taxon>
        <taxon>Ferrimonadaceae</taxon>
        <taxon>Ferrimonas</taxon>
    </lineage>
</organism>
<feature type="domain" description="NADH:ubiquinone oxidoreductase intermediate-associated protein 30" evidence="2">
    <location>
        <begin position="7"/>
        <end position="150"/>
    </location>
</feature>
<dbReference type="Proteomes" id="UP000006683">
    <property type="component" value="Chromosome"/>
</dbReference>
<dbReference type="InterPro" id="IPR008979">
    <property type="entry name" value="Galactose-bd-like_sf"/>
</dbReference>